<organism evidence="2">
    <name type="scientific">Colletotrichum fructicola (strain Nara gc5)</name>
    <name type="common">Anthracnose fungus</name>
    <name type="synonym">Colletotrichum gloeosporioides (strain Nara gc5)</name>
    <dbReference type="NCBI Taxonomy" id="1213859"/>
    <lineage>
        <taxon>Eukaryota</taxon>
        <taxon>Fungi</taxon>
        <taxon>Dikarya</taxon>
        <taxon>Ascomycota</taxon>
        <taxon>Pezizomycotina</taxon>
        <taxon>Sordariomycetes</taxon>
        <taxon>Hypocreomycetidae</taxon>
        <taxon>Glomerellales</taxon>
        <taxon>Glomerellaceae</taxon>
        <taxon>Colletotrichum</taxon>
        <taxon>Colletotrichum gloeosporioides species complex</taxon>
    </lineage>
</organism>
<reference evidence="3 4" key="2">
    <citation type="submission" date="2012-08" db="EMBL/GenBank/DDBJ databases">
        <authorList>
            <person name="Gan P.H.P."/>
            <person name="Ikeda K."/>
            <person name="Irieda H."/>
            <person name="Narusaka M."/>
            <person name="O'Connell R.J."/>
            <person name="Narusaka Y."/>
            <person name="Takano Y."/>
            <person name="Kubo Y."/>
            <person name="Shirasu K."/>
        </authorList>
    </citation>
    <scope>NUCLEOTIDE SEQUENCE [LARGE SCALE GENOMIC DNA]</scope>
    <source>
        <strain evidence="3 4">Nara gc5</strain>
    </source>
</reference>
<gene>
    <name evidence="2" type="ORF">CGGC5_13777</name>
    <name evidence="3" type="ORF">CGGC5_v017378</name>
</gene>
<dbReference type="PANTHER" id="PTHR35205">
    <property type="entry name" value="NB-ARC AND TPR DOMAIN PROTEIN"/>
    <property type="match status" value="1"/>
</dbReference>
<dbReference type="GO" id="GO:0043531">
    <property type="term" value="F:ADP binding"/>
    <property type="evidence" value="ECO:0007669"/>
    <property type="project" value="InterPro"/>
</dbReference>
<dbReference type="PANTHER" id="PTHR35205:SF1">
    <property type="entry name" value="ZU5 DOMAIN-CONTAINING PROTEIN"/>
    <property type="match status" value="1"/>
</dbReference>
<keyword evidence="4" id="KW-1185">Reference proteome</keyword>
<evidence type="ECO:0000259" key="1">
    <source>
        <dbReference type="Pfam" id="PF00931"/>
    </source>
</evidence>
<dbReference type="InParanoid" id="L2FFJ5"/>
<dbReference type="InterPro" id="IPR002182">
    <property type="entry name" value="NB-ARC"/>
</dbReference>
<dbReference type="Proteomes" id="UP000011096">
    <property type="component" value="Unassembled WGS sequence"/>
</dbReference>
<dbReference type="AlphaFoldDB" id="L2FFJ5"/>
<dbReference type="Gene3D" id="3.40.50.300">
    <property type="entry name" value="P-loop containing nucleotide triphosphate hydrolases"/>
    <property type="match status" value="1"/>
</dbReference>
<reference evidence="3 4" key="3">
    <citation type="submission" date="2020-04" db="EMBL/GenBank/DDBJ databases">
        <title>Genome sequencing and assembly of multiple isolates from the Colletotrichum gloeosporioides species complex.</title>
        <authorList>
            <person name="Gan P."/>
            <person name="Shirasu K."/>
        </authorList>
    </citation>
    <scope>NUCLEOTIDE SEQUENCE [LARGE SCALE GENOMIC DNA]</scope>
    <source>
        <strain evidence="3 4">Nara gc5</strain>
    </source>
</reference>
<reference evidence="2" key="1">
    <citation type="submission" date="2012-08" db="EMBL/GenBank/DDBJ databases">
        <title>Genome analysis of Colletotrichum orbiculare and Colletotrichum fructicola.</title>
        <authorList>
            <person name="Gan P.H.P."/>
            <person name="Ikeda K."/>
            <person name="Irieda H."/>
            <person name="Narusaka M."/>
            <person name="O'Connell R.J."/>
            <person name="Narusaka Y."/>
            <person name="Takano Y."/>
            <person name="Kubo Y."/>
            <person name="Shirasu K."/>
        </authorList>
    </citation>
    <scope>NUCLEOTIDE SEQUENCE</scope>
    <source>
        <strain evidence="2">Nara gc5</strain>
    </source>
</reference>
<dbReference type="EMBL" id="KB021214">
    <property type="protein sequence ID" value="ELA24940.1"/>
    <property type="molecule type" value="Genomic_DNA"/>
</dbReference>
<evidence type="ECO:0000313" key="2">
    <source>
        <dbReference type="EMBL" id="ELA24940.1"/>
    </source>
</evidence>
<dbReference type="OrthoDB" id="7464126at2759"/>
<proteinExistence type="predicted"/>
<name>L2FFJ5_COLFN</name>
<dbReference type="InterPro" id="IPR027417">
    <property type="entry name" value="P-loop_NTPase"/>
</dbReference>
<evidence type="ECO:0000313" key="4">
    <source>
        <dbReference type="Proteomes" id="UP000011096"/>
    </source>
</evidence>
<dbReference type="Pfam" id="PF00931">
    <property type="entry name" value="NB-ARC"/>
    <property type="match status" value="1"/>
</dbReference>
<evidence type="ECO:0000313" key="3">
    <source>
        <dbReference type="EMBL" id="KAF4473679.1"/>
    </source>
</evidence>
<keyword evidence="2" id="KW-0648">Protein biosynthesis</keyword>
<dbReference type="GO" id="GO:0003743">
    <property type="term" value="F:translation initiation factor activity"/>
    <property type="evidence" value="ECO:0007669"/>
    <property type="project" value="UniProtKB-KW"/>
</dbReference>
<feature type="domain" description="NB-ARC" evidence="1">
    <location>
        <begin position="226"/>
        <end position="384"/>
    </location>
</feature>
<accession>L2FFJ5</accession>
<dbReference type="HOGENOM" id="CLU_273418_0_0_1"/>
<dbReference type="STRING" id="1213859.L2FFJ5"/>
<sequence length="1177" mass="134876">MARVGHLESQRSIKLSTTAVIFLGTPHQGGRGVPIAQIVTRIMSSVSHTNPKLLDRMRPNSDWLLDLQYRYNAISQDFTAIYCYETLEMPLPFLGRLLLALQIVPRYSAVVFGAVNSEEVSFTADHSTIVKYHNLEDPNFQKIAKRLQVLSMSATEQTRENWRVWEALKARPDPRLTTPLDSNSQSASQKEFDVGITFRAIWNRHFTGREEILRLLDEMLVLKSTYNSFQMVVLYGPGGAGKTHIALEYARRHQTDYTSIHWIDGSREDVIEISVETCVNNIRRHYESHGNTESPRYLLLKDTSSSHARDNYFKWLSHEDNNSWLLIIDNVDDLESVNFRELLPSASAGRIIVTSRRSDLAINWDSIQIATMEQHEALALLQKSSGTVLIDGTKEFGNGLSLVHKLAYLPLAIVQAGAHIAVHRFHNPITSYLDLYIKSPPDLLGDWPARAGWDTKEDTVLTTYEISFLSSDTISQDYFKLGDYFSEIQVRQAFGVLLSFSLLQEATVDGYYSMHPLIHLWARNRMSLQDQQTTGRKVLFMLRKHAAVVDDKFRPPAHVIHLHSVYSSMKSHACDLLPEQKVNLPQIGNGEILPHDLLTCSLLDKQVGLILWISGIIGDVARFVFRRNNMERYYTSEWEIMYDLLNDGQISRTLRYRREGGKILAWIGCHAMKRFPTRHPRVLEILGNYAYATMWTREGDECLYSTDWYCSHSANWYAWLLRSRTQVLGEDHSATAGARLGLGLSFKNCEAAVSHLITASKMRIKAAGFYDTLTYDTIESLARTLRKCYDESTMFRSIENQSQLLQALTSDNMKEAELAIGWMRYEVDESVISLNVTDPLVYRISIDLTHSMDAIHVALPFIVHLLKTNGWTILRVYPPWLDRLKHRFGDVLRSGHGETLANVLRDLWEQELTRNNQGRESNGRFCQMGRIASYLTLWFAAAGDVGAAGLWLDRIYSTPNEPRDKQWHEHCEWPIKLSPGSSQVADLGDYRHRWGSPNYFKDRSFWYVSLQARDYLKAMHRPAFFRSSDVHRPHEDWGSSDTMLSILFLTPGLNRAAILDPNFANFLFLSGWKPQLPQFQVDLAFDLWDKHGKSCPGRVLRQAIHEAAHEDEERRGMFCLSDARFWNTCLRNQGDTVLKSGTRMRTAGDGDFEKMKWLPTKRKVRDVFYGAKAKHSA</sequence>
<keyword evidence="2" id="KW-0396">Initiation factor</keyword>
<dbReference type="SUPFAM" id="SSF52540">
    <property type="entry name" value="P-loop containing nucleoside triphosphate hydrolases"/>
    <property type="match status" value="1"/>
</dbReference>
<dbReference type="EMBL" id="ANPB02000012">
    <property type="protein sequence ID" value="KAF4473679.1"/>
    <property type="molecule type" value="Genomic_DNA"/>
</dbReference>
<protein>
    <submittedName>
        <fullName evidence="2">Eukaryotic translation initiation factor 3</fullName>
    </submittedName>
</protein>